<gene>
    <name evidence="1" type="ORF">TWF506_005449</name>
</gene>
<organism evidence="1 2">
    <name type="scientific">Arthrobotrys conoides</name>
    <dbReference type="NCBI Taxonomy" id="74498"/>
    <lineage>
        <taxon>Eukaryota</taxon>
        <taxon>Fungi</taxon>
        <taxon>Dikarya</taxon>
        <taxon>Ascomycota</taxon>
        <taxon>Pezizomycotina</taxon>
        <taxon>Orbiliomycetes</taxon>
        <taxon>Orbiliales</taxon>
        <taxon>Orbiliaceae</taxon>
        <taxon>Arthrobotrys</taxon>
    </lineage>
</organism>
<dbReference type="Proteomes" id="UP001307849">
    <property type="component" value="Unassembled WGS sequence"/>
</dbReference>
<dbReference type="EMBL" id="JAVHJM010000002">
    <property type="protein sequence ID" value="KAK6518289.1"/>
    <property type="molecule type" value="Genomic_DNA"/>
</dbReference>
<accession>A0AAN8NJA0</accession>
<comment type="caution">
    <text evidence="1">The sequence shown here is derived from an EMBL/GenBank/DDBJ whole genome shotgun (WGS) entry which is preliminary data.</text>
</comment>
<keyword evidence="2" id="KW-1185">Reference proteome</keyword>
<dbReference type="AlphaFoldDB" id="A0AAN8NJA0"/>
<name>A0AAN8NJA0_9PEZI</name>
<evidence type="ECO:0000313" key="2">
    <source>
        <dbReference type="Proteomes" id="UP001307849"/>
    </source>
</evidence>
<reference evidence="1 2" key="1">
    <citation type="submission" date="2019-10" db="EMBL/GenBank/DDBJ databases">
        <authorList>
            <person name="Palmer J.M."/>
        </authorList>
    </citation>
    <scope>NUCLEOTIDE SEQUENCE [LARGE SCALE GENOMIC DNA]</scope>
    <source>
        <strain evidence="1 2">TWF506</strain>
    </source>
</reference>
<proteinExistence type="predicted"/>
<protein>
    <submittedName>
        <fullName evidence="1">Uncharacterized protein</fullName>
    </submittedName>
</protein>
<sequence length="161" mass="17899">MASPISVSPYANLPPMPPMERAMVSINYNTEPHQYARGSTSAPGVVSTNPYYGPVGTIAPVSSDHLPSARLPEISRKRPLIEDQQHDATATAPQRPLQNDIYMESARLLAEMSQHLQTATKDLIASLSRERDQGRKILILTARVNFLERELARVPQELQEE</sequence>
<evidence type="ECO:0000313" key="1">
    <source>
        <dbReference type="EMBL" id="KAK6518289.1"/>
    </source>
</evidence>